<protein>
    <submittedName>
        <fullName evidence="1">Uncharacterized protein</fullName>
    </submittedName>
</protein>
<dbReference type="AlphaFoldDB" id="A0A2Z4Y2D2"/>
<sequence>MWSKTVNHCCSQYVNSPEPYCPVCFSQLAEYRQERENASRFQVGLRELEPRSRLLVERGALPPEEAGVPRPLVRGALGRNPARRAVFKLLGIYVPEKQAQAILRSIHEYKWLTAERAGEDIWCKRAPRAPFAAAAKEWASQYLNDFLRWVEQRHAA</sequence>
<name>A0A2Z4Y2D2_SUMC1</name>
<dbReference type="EMBL" id="CP030759">
    <property type="protein sequence ID" value="AXA35311.1"/>
    <property type="molecule type" value="Genomic_DNA"/>
</dbReference>
<evidence type="ECO:0000313" key="2">
    <source>
        <dbReference type="Proteomes" id="UP000262583"/>
    </source>
</evidence>
<dbReference type="Proteomes" id="UP000262583">
    <property type="component" value="Chromosome"/>
</dbReference>
<proteinExistence type="predicted"/>
<dbReference type="KEGG" id="schv:BRCON_0534"/>
<gene>
    <name evidence="1" type="ORF">BRCON_0534</name>
</gene>
<evidence type="ECO:0000313" key="1">
    <source>
        <dbReference type="EMBL" id="AXA35311.1"/>
    </source>
</evidence>
<reference evidence="1 2" key="1">
    <citation type="submission" date="2018-05" db="EMBL/GenBank/DDBJ databases">
        <title>A metagenomic window into the 2 km-deep terrestrial subsurface aquifer revealed taxonomically and functionally diverse microbial community comprising novel uncultured bacterial lineages.</title>
        <authorList>
            <person name="Kadnikov V.V."/>
            <person name="Mardanov A.V."/>
            <person name="Beletsky A.V."/>
            <person name="Banks D."/>
            <person name="Pimenov N.V."/>
            <person name="Frank Y.A."/>
            <person name="Karnachuk O.V."/>
            <person name="Ravin N.V."/>
        </authorList>
    </citation>
    <scope>NUCLEOTIDE SEQUENCE [LARGE SCALE GENOMIC DNA]</scope>
    <source>
        <strain evidence="1">BY</strain>
    </source>
</reference>
<accession>A0A2Z4Y2D2</accession>
<organism evidence="1 2">
    <name type="scientific">Sumerlaea chitinivorans</name>
    <dbReference type="NCBI Taxonomy" id="2250252"/>
    <lineage>
        <taxon>Bacteria</taxon>
        <taxon>Candidatus Sumerlaeota</taxon>
        <taxon>Candidatus Sumerlaeia</taxon>
        <taxon>Candidatus Sumerlaeales</taxon>
        <taxon>Candidatus Sumerlaeaceae</taxon>
        <taxon>Candidatus Sumerlaea</taxon>
    </lineage>
</organism>